<organism evidence="1 2">
    <name type="scientific">Leptospira alexanderi serovar Manhao 3 str. L 60</name>
    <dbReference type="NCBI Taxonomy" id="1049759"/>
    <lineage>
        <taxon>Bacteria</taxon>
        <taxon>Pseudomonadati</taxon>
        <taxon>Spirochaetota</taxon>
        <taxon>Spirochaetia</taxon>
        <taxon>Leptospirales</taxon>
        <taxon>Leptospiraceae</taxon>
        <taxon>Leptospira</taxon>
    </lineage>
</organism>
<sequence>MRDEQTFPKDASILTLILAIENKAFFSNSTFRIDHLKVHFKVKI</sequence>
<proteinExistence type="predicted"/>
<name>V6I2W1_9LEPT</name>
<protein>
    <submittedName>
        <fullName evidence="1">Uncharacterized protein</fullName>
    </submittedName>
</protein>
<evidence type="ECO:0000313" key="2">
    <source>
        <dbReference type="Proteomes" id="UP000018747"/>
    </source>
</evidence>
<reference evidence="1" key="1">
    <citation type="submission" date="2013-05" db="EMBL/GenBank/DDBJ databases">
        <authorList>
            <person name="Harkins D.M."/>
            <person name="Durkin A.S."/>
            <person name="Brinkac L.M."/>
            <person name="Haft D.H."/>
            <person name="Selengut J.D."/>
            <person name="Sanka R."/>
            <person name="DePew J."/>
            <person name="Purushe J."/>
            <person name="Hartskeerl R.A."/>
            <person name="Ahmed A."/>
            <person name="van der Linden H."/>
            <person name="Goris M.G.A."/>
            <person name="Vinetz J.M."/>
            <person name="Sutton G.G."/>
            <person name="Nierman W.C."/>
            <person name="Fouts D.E."/>
        </authorList>
    </citation>
    <scope>NUCLEOTIDE SEQUENCE [LARGE SCALE GENOMIC DNA]</scope>
    <source>
        <strain evidence="1">L 60</strain>
    </source>
</reference>
<dbReference type="Proteomes" id="UP000018747">
    <property type="component" value="Unassembled WGS sequence"/>
</dbReference>
<dbReference type="AlphaFoldDB" id="V6I2W1"/>
<keyword evidence="2" id="KW-1185">Reference proteome</keyword>
<dbReference type="EMBL" id="AHMT02000003">
    <property type="protein sequence ID" value="EQA64620.1"/>
    <property type="molecule type" value="Genomic_DNA"/>
</dbReference>
<accession>V6I2W1</accession>
<comment type="caution">
    <text evidence="1">The sequence shown here is derived from an EMBL/GenBank/DDBJ whole genome shotgun (WGS) entry which is preliminary data.</text>
</comment>
<evidence type="ECO:0000313" key="1">
    <source>
        <dbReference type="EMBL" id="EQA64620.1"/>
    </source>
</evidence>
<gene>
    <name evidence="1" type="ORF">LEP1GSC062_3564</name>
</gene>